<protein>
    <submittedName>
        <fullName evidence="4">Quinone oxidoreductase</fullName>
    </submittedName>
</protein>
<evidence type="ECO:0000313" key="5">
    <source>
        <dbReference type="Proteomes" id="UP000481583"/>
    </source>
</evidence>
<keyword evidence="1" id="KW-0521">NADP</keyword>
<reference evidence="4 5" key="1">
    <citation type="submission" date="2020-02" db="EMBL/GenBank/DDBJ databases">
        <title>Whole-genome analyses of novel actinobacteria.</title>
        <authorList>
            <person name="Sahin N."/>
        </authorList>
    </citation>
    <scope>NUCLEOTIDE SEQUENCE [LARGE SCALE GENOMIC DNA]</scope>
    <source>
        <strain evidence="4 5">A7024</strain>
    </source>
</reference>
<dbReference type="GO" id="GO:0035925">
    <property type="term" value="F:mRNA 3'-UTR AU-rich region binding"/>
    <property type="evidence" value="ECO:0007669"/>
    <property type="project" value="TreeGrafter"/>
</dbReference>
<evidence type="ECO:0000313" key="4">
    <source>
        <dbReference type="EMBL" id="NGN64817.1"/>
    </source>
</evidence>
<dbReference type="GO" id="GO:0003960">
    <property type="term" value="F:quinone reductase (NADPH) activity"/>
    <property type="evidence" value="ECO:0007669"/>
    <property type="project" value="InterPro"/>
</dbReference>
<evidence type="ECO:0000256" key="2">
    <source>
        <dbReference type="ARBA" id="ARBA00023002"/>
    </source>
</evidence>
<dbReference type="SUPFAM" id="SSF50129">
    <property type="entry name" value="GroES-like"/>
    <property type="match status" value="1"/>
</dbReference>
<proteinExistence type="predicted"/>
<dbReference type="Pfam" id="PF08240">
    <property type="entry name" value="ADH_N"/>
    <property type="match status" value="1"/>
</dbReference>
<dbReference type="Gene3D" id="3.90.180.10">
    <property type="entry name" value="Medium-chain alcohol dehydrogenases, catalytic domain"/>
    <property type="match status" value="1"/>
</dbReference>
<accession>A0A6G4U0L0</accession>
<dbReference type="InterPro" id="IPR020843">
    <property type="entry name" value="ER"/>
</dbReference>
<dbReference type="InterPro" id="IPR013154">
    <property type="entry name" value="ADH-like_N"/>
</dbReference>
<dbReference type="GO" id="GO:0070402">
    <property type="term" value="F:NADPH binding"/>
    <property type="evidence" value="ECO:0007669"/>
    <property type="project" value="TreeGrafter"/>
</dbReference>
<dbReference type="InterPro" id="IPR036291">
    <property type="entry name" value="NAD(P)-bd_dom_sf"/>
</dbReference>
<sequence>MRAILVSRYGGPEVLRSVDDQPVPEPGPGQVVVDVAAAGVNFVDVVHRRGVFPVPTPFVPGVEAAGTVAAVGPEVDAARLGGLGVGDRVAWAMAGGMTSAHGAYAEQAVVSADRLVKVPDGIVLETAAAVLMQGMTAHYLTHDTYPVGPGDTVLVHAAGGGLGQLLTQYAVARGARVVATASTAAKREAALAAGAEAAVAYEEFPEAVRKLTEGEGVAVVYDGVGATTFDGSLATLRRRGLLVLLGAAGGPVQALDTGRLLVAGSAYLTRPGIIDYIAERAALTGRADDVWRRVVSGALRVQVSRYALAEARQAHEDLEARRTSGKLVLLP</sequence>
<evidence type="ECO:0000259" key="3">
    <source>
        <dbReference type="SMART" id="SM00829"/>
    </source>
</evidence>
<dbReference type="InterPro" id="IPR013149">
    <property type="entry name" value="ADH-like_C"/>
</dbReference>
<dbReference type="PANTHER" id="PTHR48106:SF13">
    <property type="entry name" value="QUINONE OXIDOREDUCTASE-RELATED"/>
    <property type="match status" value="1"/>
</dbReference>
<dbReference type="InterPro" id="IPR047618">
    <property type="entry name" value="QOR-like"/>
</dbReference>
<keyword evidence="5" id="KW-1185">Reference proteome</keyword>
<dbReference type="GO" id="GO:0005829">
    <property type="term" value="C:cytosol"/>
    <property type="evidence" value="ECO:0007669"/>
    <property type="project" value="TreeGrafter"/>
</dbReference>
<organism evidence="4 5">
    <name type="scientific">Streptomyces coryli</name>
    <dbReference type="NCBI Taxonomy" id="1128680"/>
    <lineage>
        <taxon>Bacteria</taxon>
        <taxon>Bacillati</taxon>
        <taxon>Actinomycetota</taxon>
        <taxon>Actinomycetes</taxon>
        <taxon>Kitasatosporales</taxon>
        <taxon>Streptomycetaceae</taxon>
        <taxon>Streptomyces</taxon>
    </lineage>
</organism>
<dbReference type="SMART" id="SM00829">
    <property type="entry name" value="PKS_ER"/>
    <property type="match status" value="1"/>
</dbReference>
<comment type="caution">
    <text evidence="4">The sequence shown here is derived from an EMBL/GenBank/DDBJ whole genome shotgun (WGS) entry which is preliminary data.</text>
</comment>
<dbReference type="Pfam" id="PF00107">
    <property type="entry name" value="ADH_zinc_N"/>
    <property type="match status" value="1"/>
</dbReference>
<dbReference type="CDD" id="cd05286">
    <property type="entry name" value="QOR2"/>
    <property type="match status" value="1"/>
</dbReference>
<evidence type="ECO:0000256" key="1">
    <source>
        <dbReference type="ARBA" id="ARBA00022857"/>
    </source>
</evidence>
<name>A0A6G4U0L0_9ACTN</name>
<dbReference type="EMBL" id="JAAKZV010000044">
    <property type="protein sequence ID" value="NGN64817.1"/>
    <property type="molecule type" value="Genomic_DNA"/>
</dbReference>
<dbReference type="Gene3D" id="3.40.50.720">
    <property type="entry name" value="NAD(P)-binding Rossmann-like Domain"/>
    <property type="match status" value="1"/>
</dbReference>
<dbReference type="SUPFAM" id="SSF51735">
    <property type="entry name" value="NAD(P)-binding Rossmann-fold domains"/>
    <property type="match status" value="1"/>
</dbReference>
<gene>
    <name evidence="4" type="ORF">G5C51_13040</name>
</gene>
<keyword evidence="2" id="KW-0560">Oxidoreductase</keyword>
<feature type="domain" description="Enoyl reductase (ER)" evidence="3">
    <location>
        <begin position="10"/>
        <end position="329"/>
    </location>
</feature>
<dbReference type="InterPro" id="IPR011032">
    <property type="entry name" value="GroES-like_sf"/>
</dbReference>
<dbReference type="Proteomes" id="UP000481583">
    <property type="component" value="Unassembled WGS sequence"/>
</dbReference>
<dbReference type="RefSeq" id="WP_165236666.1">
    <property type="nucleotide sequence ID" value="NZ_JAAKZV010000044.1"/>
</dbReference>
<dbReference type="AlphaFoldDB" id="A0A6G4U0L0"/>
<dbReference type="PANTHER" id="PTHR48106">
    <property type="entry name" value="QUINONE OXIDOREDUCTASE PIG3-RELATED"/>
    <property type="match status" value="1"/>
</dbReference>